<protein>
    <submittedName>
        <fullName evidence="8">Amino acid permease</fullName>
    </submittedName>
</protein>
<evidence type="ECO:0000313" key="9">
    <source>
        <dbReference type="Proteomes" id="UP000278078"/>
    </source>
</evidence>
<dbReference type="GO" id="GO:0005886">
    <property type="term" value="C:plasma membrane"/>
    <property type="evidence" value="ECO:0007669"/>
    <property type="project" value="UniProtKB-SubCell"/>
</dbReference>
<keyword evidence="3" id="KW-1003">Cell membrane</keyword>
<evidence type="ECO:0000256" key="1">
    <source>
        <dbReference type="ARBA" id="ARBA00004651"/>
    </source>
</evidence>
<dbReference type="EMBL" id="LR134300">
    <property type="protein sequence ID" value="VEE48519.1"/>
    <property type="molecule type" value="Genomic_DNA"/>
</dbReference>
<feature type="transmembrane region" description="Helical" evidence="7">
    <location>
        <begin position="39"/>
        <end position="57"/>
    </location>
</feature>
<keyword evidence="2" id="KW-0813">Transport</keyword>
<evidence type="ECO:0000256" key="5">
    <source>
        <dbReference type="ARBA" id="ARBA00022989"/>
    </source>
</evidence>
<proteinExistence type="predicted"/>
<evidence type="ECO:0000256" key="6">
    <source>
        <dbReference type="ARBA" id="ARBA00023136"/>
    </source>
</evidence>
<name>A0A3S4MTK6_PSEFL</name>
<keyword evidence="6 7" id="KW-0472">Membrane</keyword>
<evidence type="ECO:0000256" key="3">
    <source>
        <dbReference type="ARBA" id="ARBA00022475"/>
    </source>
</evidence>
<evidence type="ECO:0000313" key="8">
    <source>
        <dbReference type="EMBL" id="VEE48519.1"/>
    </source>
</evidence>
<evidence type="ECO:0000256" key="4">
    <source>
        <dbReference type="ARBA" id="ARBA00022692"/>
    </source>
</evidence>
<dbReference type="InterPro" id="IPR002293">
    <property type="entry name" value="AA/rel_permease1"/>
</dbReference>
<dbReference type="PANTHER" id="PTHR42770:SF15">
    <property type="entry name" value="GLUTAMATE_GAMMA-AMINOBUTYRATE ANTIPORTER-RELATED"/>
    <property type="match status" value="1"/>
</dbReference>
<keyword evidence="5 7" id="KW-1133">Transmembrane helix</keyword>
<keyword evidence="4 7" id="KW-0812">Transmembrane</keyword>
<dbReference type="GO" id="GO:0022857">
    <property type="term" value="F:transmembrane transporter activity"/>
    <property type="evidence" value="ECO:0007669"/>
    <property type="project" value="InterPro"/>
</dbReference>
<organism evidence="8 9">
    <name type="scientific">Pseudomonas fluorescens</name>
    <dbReference type="NCBI Taxonomy" id="294"/>
    <lineage>
        <taxon>Bacteria</taxon>
        <taxon>Pseudomonadati</taxon>
        <taxon>Pseudomonadota</taxon>
        <taxon>Gammaproteobacteria</taxon>
        <taxon>Pseudomonadales</taxon>
        <taxon>Pseudomonadaceae</taxon>
        <taxon>Pseudomonas</taxon>
    </lineage>
</organism>
<evidence type="ECO:0000256" key="7">
    <source>
        <dbReference type="SAM" id="Phobius"/>
    </source>
</evidence>
<dbReference type="InterPro" id="IPR050367">
    <property type="entry name" value="APC_superfamily"/>
</dbReference>
<gene>
    <name evidence="8" type="ORF">NCTC10783_04447</name>
</gene>
<dbReference type="Proteomes" id="UP000278078">
    <property type="component" value="Chromosome"/>
</dbReference>
<dbReference type="Pfam" id="PF13520">
    <property type="entry name" value="AA_permease_2"/>
    <property type="match status" value="1"/>
</dbReference>
<sequence length="116" mass="12542">MDDNKNKVLRLRDVVLYTVSAMLFMDQIALASSLGPSSLFWWLYVLVLLFLPMAMMTSELGTAFPANGGVYHWVRSAFGFRWGPGCHGCTGSTTHCGCLRSTPCSAACSAPSISPS</sequence>
<dbReference type="PANTHER" id="PTHR42770">
    <property type="entry name" value="AMINO ACID TRANSPORTER-RELATED"/>
    <property type="match status" value="1"/>
</dbReference>
<reference evidence="8 9" key="1">
    <citation type="submission" date="2018-12" db="EMBL/GenBank/DDBJ databases">
        <authorList>
            <consortium name="Pathogen Informatics"/>
        </authorList>
    </citation>
    <scope>NUCLEOTIDE SEQUENCE [LARGE SCALE GENOMIC DNA]</scope>
    <source>
        <strain evidence="8 9">NCTC10783</strain>
    </source>
</reference>
<dbReference type="AlphaFoldDB" id="A0A3S4MTK6"/>
<accession>A0A3S4MTK6</accession>
<feature type="transmembrane region" description="Helical" evidence="7">
    <location>
        <begin position="14"/>
        <end position="33"/>
    </location>
</feature>
<evidence type="ECO:0000256" key="2">
    <source>
        <dbReference type="ARBA" id="ARBA00022448"/>
    </source>
</evidence>
<dbReference type="Gene3D" id="1.20.1740.10">
    <property type="entry name" value="Amino acid/polyamine transporter I"/>
    <property type="match status" value="1"/>
</dbReference>
<comment type="subcellular location">
    <subcellularLocation>
        <location evidence="1">Cell membrane</location>
        <topology evidence="1">Multi-pass membrane protein</topology>
    </subcellularLocation>
</comment>